<proteinExistence type="inferred from homology"/>
<dbReference type="PRINTS" id="PR00370">
    <property type="entry name" value="FMOXYGENASE"/>
</dbReference>
<sequence length="493" mass="55185">MELVKETGRSNPFDDFAIRIHRYVLRIKARDSFDVQKHNLEEWGSSVASLGSKYRSVAVIGTGPSGLSAVRALSDENAFDTIRVFERRDRIGGVWIYDPKPEPFPSPVSKRPSTLQLPSKLPAFTQPAGEDPGARTGIYDTLDSNVGQKIMAFTHTPFPEVNSAQSTERYGANNPTRPWKVVAGYIEDGFKDYRHLLSLNTTVERVEKVGDDWTLTLRKSDETYRGHSNDYWWQERFDAVVVATGHYTVPYIPAIWGIDEAYKALPHKFEHSKFFRSPDDYVGKKVVVVGGNVSAGDLVADLSPIVKGPLYISQRGRNEALSAVFAFDGVVTKPQIKRISADHGGIVEFEDGSTVENFDKIIFATGYRLSYPFLNPDPVTPQNRLSGFYQHIFKIGDPSLSVIGQVKAALSFRVYEYQAVAVARFLAGRAKLPKYFNFLRDLAGKPASGTKAYELPAWEDKWAELGFAVLALKDKYWKSLKKAKEDGPIRAKL</sequence>
<dbReference type="InterPro" id="IPR020946">
    <property type="entry name" value="Flavin_mOase-like"/>
</dbReference>
<dbReference type="SUPFAM" id="SSF51905">
    <property type="entry name" value="FAD/NAD(P)-binding domain"/>
    <property type="match status" value="2"/>
</dbReference>
<name>A0A8H4W8L3_9HELO</name>
<evidence type="ECO:0000256" key="4">
    <source>
        <dbReference type="ARBA" id="ARBA00022857"/>
    </source>
</evidence>
<keyword evidence="2" id="KW-0285">Flavoprotein</keyword>
<organism evidence="6 7">
    <name type="scientific">Cudoniella acicularis</name>
    <dbReference type="NCBI Taxonomy" id="354080"/>
    <lineage>
        <taxon>Eukaryota</taxon>
        <taxon>Fungi</taxon>
        <taxon>Dikarya</taxon>
        <taxon>Ascomycota</taxon>
        <taxon>Pezizomycotina</taxon>
        <taxon>Leotiomycetes</taxon>
        <taxon>Helotiales</taxon>
        <taxon>Tricladiaceae</taxon>
        <taxon>Cudoniella</taxon>
    </lineage>
</organism>
<dbReference type="GO" id="GO:0050661">
    <property type="term" value="F:NADP binding"/>
    <property type="evidence" value="ECO:0007669"/>
    <property type="project" value="InterPro"/>
</dbReference>
<dbReference type="AlphaFoldDB" id="A0A8H4W8L3"/>
<dbReference type="GO" id="GO:0050660">
    <property type="term" value="F:flavin adenine dinucleotide binding"/>
    <property type="evidence" value="ECO:0007669"/>
    <property type="project" value="InterPro"/>
</dbReference>
<gene>
    <name evidence="6" type="ORF">G7Y89_g2462</name>
</gene>
<dbReference type="Gene3D" id="3.50.50.60">
    <property type="entry name" value="FAD/NAD(P)-binding domain"/>
    <property type="match status" value="2"/>
</dbReference>
<evidence type="ECO:0000256" key="5">
    <source>
        <dbReference type="ARBA" id="ARBA00023002"/>
    </source>
</evidence>
<evidence type="ECO:0000256" key="2">
    <source>
        <dbReference type="ARBA" id="ARBA00022630"/>
    </source>
</evidence>
<accession>A0A8H4W8L3</accession>
<dbReference type="PANTHER" id="PTHR23023">
    <property type="entry name" value="DIMETHYLANILINE MONOOXYGENASE"/>
    <property type="match status" value="1"/>
</dbReference>
<dbReference type="Proteomes" id="UP000566819">
    <property type="component" value="Unassembled WGS sequence"/>
</dbReference>
<comment type="similarity">
    <text evidence="1">Belongs to the FMO family.</text>
</comment>
<evidence type="ECO:0000313" key="7">
    <source>
        <dbReference type="Proteomes" id="UP000566819"/>
    </source>
</evidence>
<evidence type="ECO:0000313" key="6">
    <source>
        <dbReference type="EMBL" id="KAF4635625.1"/>
    </source>
</evidence>
<reference evidence="6 7" key="1">
    <citation type="submission" date="2020-03" db="EMBL/GenBank/DDBJ databases">
        <title>Draft Genome Sequence of Cudoniella acicularis.</title>
        <authorList>
            <person name="Buettner E."/>
            <person name="Kellner H."/>
        </authorList>
    </citation>
    <scope>NUCLEOTIDE SEQUENCE [LARGE SCALE GENOMIC DNA]</scope>
    <source>
        <strain evidence="6 7">DSM 108380</strain>
    </source>
</reference>
<keyword evidence="7" id="KW-1185">Reference proteome</keyword>
<dbReference type="OrthoDB" id="66881at2759"/>
<protein>
    <recommendedName>
        <fullName evidence="8">Dimethylaniline monooxygenase</fullName>
    </recommendedName>
</protein>
<keyword evidence="5" id="KW-0560">Oxidoreductase</keyword>
<keyword evidence="4" id="KW-0521">NADP</keyword>
<dbReference type="InterPro" id="IPR036188">
    <property type="entry name" value="FAD/NAD-bd_sf"/>
</dbReference>
<keyword evidence="3" id="KW-0274">FAD</keyword>
<comment type="caution">
    <text evidence="6">The sequence shown here is derived from an EMBL/GenBank/DDBJ whole genome shotgun (WGS) entry which is preliminary data.</text>
</comment>
<dbReference type="InterPro" id="IPR000960">
    <property type="entry name" value="Flavin_mOase"/>
</dbReference>
<evidence type="ECO:0000256" key="3">
    <source>
        <dbReference type="ARBA" id="ARBA00022827"/>
    </source>
</evidence>
<dbReference type="Pfam" id="PF00743">
    <property type="entry name" value="FMO-like"/>
    <property type="match status" value="2"/>
</dbReference>
<evidence type="ECO:0000256" key="1">
    <source>
        <dbReference type="ARBA" id="ARBA00009183"/>
    </source>
</evidence>
<dbReference type="GO" id="GO:0004499">
    <property type="term" value="F:N,N-dimethylaniline monooxygenase activity"/>
    <property type="evidence" value="ECO:0007669"/>
    <property type="project" value="InterPro"/>
</dbReference>
<dbReference type="EMBL" id="JAAMPI010000108">
    <property type="protein sequence ID" value="KAF4635625.1"/>
    <property type="molecule type" value="Genomic_DNA"/>
</dbReference>
<evidence type="ECO:0008006" key="8">
    <source>
        <dbReference type="Google" id="ProtNLM"/>
    </source>
</evidence>
<dbReference type="Pfam" id="PF13450">
    <property type="entry name" value="NAD_binding_8"/>
    <property type="match status" value="1"/>
</dbReference>
<dbReference type="InterPro" id="IPR050346">
    <property type="entry name" value="FMO-like"/>
</dbReference>